<comment type="function">
    <text evidence="1">Involved in the transposition of the insertion sequence.</text>
</comment>
<dbReference type="NCBIfam" id="NF033516">
    <property type="entry name" value="transpos_IS3"/>
    <property type="match status" value="1"/>
</dbReference>
<name>A0ABS6FBM7_9FIRM</name>
<proteinExistence type="predicted"/>
<accession>A0ABS6FBM7</accession>
<evidence type="ECO:0000313" key="4">
    <source>
        <dbReference type="Proteomes" id="UP000787672"/>
    </source>
</evidence>
<comment type="caution">
    <text evidence="3">The sequence shown here is derived from an EMBL/GenBank/DDBJ whole genome shotgun (WGS) entry which is preliminary data.</text>
</comment>
<dbReference type="Pfam" id="PF13276">
    <property type="entry name" value="HTH_21"/>
    <property type="match status" value="1"/>
</dbReference>
<dbReference type="InterPro" id="IPR055247">
    <property type="entry name" value="InsJ-like_HTH"/>
</dbReference>
<dbReference type="Pfam" id="PF13333">
    <property type="entry name" value="rve_2"/>
    <property type="match status" value="1"/>
</dbReference>
<protein>
    <submittedName>
        <fullName evidence="3">IS3 family transposase</fullName>
    </submittedName>
</protein>
<sequence>MKERLTPEEKQRLVVRYQSGEPVKALCAEVGASKSSFYEWIGQYRETKTLSGQVMTPREFEFLRRRAQKLEEMLTVLKTAGCTVSAPLQEKLKELEKLYGQFSVHVLCEAMEVSRGTFYNFMFRSKRGNSAAAMRREELRVQIRDVYEENRQLFGAGKIRAILVERGQRVSQKLVAELMREMGLSSIRVTAKRDYERLQSYEKKANILKQQFQTQEPNQVWVSDVTCFRLKDRWFYICVMIDLFSRKVVTCGISQKNSTRLITTTFKQAFAERKPKKGLIFHSDQGAQYTAYAFRKLLKTVGVTQSFSKPGTPHDNAVAEAFFASFKKEELYRTNYHSEAEFRRRVLDYMDFYNNGRPHRTLHYKTPNRVEQDFQLHDLESSRS</sequence>
<dbReference type="InterPro" id="IPR001584">
    <property type="entry name" value="Integrase_cat-core"/>
</dbReference>
<dbReference type="PANTHER" id="PTHR46889">
    <property type="entry name" value="TRANSPOSASE INSF FOR INSERTION SEQUENCE IS3B-RELATED"/>
    <property type="match status" value="1"/>
</dbReference>
<dbReference type="EMBL" id="JAHLQN010000001">
    <property type="protein sequence ID" value="MBU5627675.1"/>
    <property type="molecule type" value="Genomic_DNA"/>
</dbReference>
<dbReference type="Pfam" id="PF13518">
    <property type="entry name" value="HTH_28"/>
    <property type="match status" value="1"/>
</dbReference>
<organism evidence="3 4">
    <name type="scientific">Dysosmobacter acutus</name>
    <dbReference type="NCBI Taxonomy" id="2841504"/>
    <lineage>
        <taxon>Bacteria</taxon>
        <taxon>Bacillati</taxon>
        <taxon>Bacillota</taxon>
        <taxon>Clostridia</taxon>
        <taxon>Eubacteriales</taxon>
        <taxon>Oscillospiraceae</taxon>
        <taxon>Dysosmobacter</taxon>
    </lineage>
</organism>
<evidence type="ECO:0000313" key="3">
    <source>
        <dbReference type="EMBL" id="MBU5627675.1"/>
    </source>
</evidence>
<keyword evidence="4" id="KW-1185">Reference proteome</keyword>
<evidence type="ECO:0000256" key="1">
    <source>
        <dbReference type="ARBA" id="ARBA00002286"/>
    </source>
</evidence>
<dbReference type="PANTHER" id="PTHR46889:SF4">
    <property type="entry name" value="TRANSPOSASE INSO FOR INSERTION SEQUENCE ELEMENT IS911B-RELATED"/>
    <property type="match status" value="1"/>
</dbReference>
<dbReference type="RefSeq" id="WP_216633022.1">
    <property type="nucleotide sequence ID" value="NZ_JAHLQN010000001.1"/>
</dbReference>
<dbReference type="InterPro" id="IPR050900">
    <property type="entry name" value="Transposase_IS3/IS150/IS904"/>
</dbReference>
<dbReference type="PROSITE" id="PS50994">
    <property type="entry name" value="INTEGRASE"/>
    <property type="match status" value="1"/>
</dbReference>
<evidence type="ECO:0000259" key="2">
    <source>
        <dbReference type="PROSITE" id="PS50994"/>
    </source>
</evidence>
<gene>
    <name evidence="3" type="ORF">KQI82_12225</name>
</gene>
<dbReference type="Proteomes" id="UP000787672">
    <property type="component" value="Unassembled WGS sequence"/>
</dbReference>
<dbReference type="InterPro" id="IPR025948">
    <property type="entry name" value="HTH-like_dom"/>
</dbReference>
<dbReference type="Pfam" id="PF00665">
    <property type="entry name" value="rve"/>
    <property type="match status" value="1"/>
</dbReference>
<reference evidence="3 4" key="1">
    <citation type="submission" date="2021-06" db="EMBL/GenBank/DDBJ databases">
        <authorList>
            <person name="Sun Q."/>
            <person name="Li D."/>
        </authorList>
    </citation>
    <scope>NUCLEOTIDE SEQUENCE [LARGE SCALE GENOMIC DNA]</scope>
    <source>
        <strain evidence="3 4">MSJ-2</strain>
    </source>
</reference>
<dbReference type="InterPro" id="IPR048020">
    <property type="entry name" value="Transpos_IS3"/>
</dbReference>
<feature type="domain" description="Integrase catalytic" evidence="2">
    <location>
        <begin position="213"/>
        <end position="375"/>
    </location>
</feature>